<comment type="subcellular location">
    <subcellularLocation>
        <location evidence="5">Cell membrane</location>
        <topology evidence="5">Multi-pass membrane protein</topology>
    </subcellularLocation>
</comment>
<dbReference type="RefSeq" id="WP_313542640.1">
    <property type="nucleotide sequence ID" value="NZ_CP134880.1"/>
</dbReference>
<evidence type="ECO:0000256" key="5">
    <source>
        <dbReference type="HAMAP-Rule" id="MF_01600"/>
    </source>
</evidence>
<feature type="transmembrane region" description="Helical" evidence="5">
    <location>
        <begin position="24"/>
        <end position="45"/>
    </location>
</feature>
<dbReference type="AlphaFoldDB" id="A0AA96FBK1"/>
<keyword evidence="3 5" id="KW-1133">Transmembrane helix</keyword>
<dbReference type="HAMAP" id="MF_01600">
    <property type="entry name" value="UPF0182"/>
    <property type="match status" value="1"/>
</dbReference>
<reference evidence="7" key="1">
    <citation type="submission" date="2023-09" db="EMBL/GenBank/DDBJ databases">
        <title>Demequina sp. a novel bacteria isolated from Capsicum annuum.</title>
        <authorList>
            <person name="Humaira Z."/>
            <person name="Lee J."/>
            <person name="Cho D."/>
        </authorList>
    </citation>
    <scope>NUCLEOTIDE SEQUENCE</scope>
    <source>
        <strain evidence="7">PMTSA13</strain>
    </source>
</reference>
<dbReference type="GO" id="GO:0005886">
    <property type="term" value="C:plasma membrane"/>
    <property type="evidence" value="ECO:0007669"/>
    <property type="project" value="UniProtKB-SubCell"/>
</dbReference>
<feature type="transmembrane region" description="Helical" evidence="5">
    <location>
        <begin position="174"/>
        <end position="196"/>
    </location>
</feature>
<dbReference type="Proteomes" id="UP001303408">
    <property type="component" value="Chromosome"/>
</dbReference>
<protein>
    <recommendedName>
        <fullName evidence="5">UPF0182 protein RN607_11160</fullName>
    </recommendedName>
</protein>
<dbReference type="PANTHER" id="PTHR39344">
    <property type="entry name" value="UPF0182 PROTEIN SLL1060"/>
    <property type="match status" value="1"/>
</dbReference>
<evidence type="ECO:0000256" key="2">
    <source>
        <dbReference type="ARBA" id="ARBA00022692"/>
    </source>
</evidence>
<keyword evidence="2 5" id="KW-0812">Transmembrane</keyword>
<feature type="region of interest" description="Disordered" evidence="6">
    <location>
        <begin position="882"/>
        <end position="914"/>
    </location>
</feature>
<proteinExistence type="inferred from homology"/>
<feature type="transmembrane region" description="Helical" evidence="5">
    <location>
        <begin position="65"/>
        <end position="87"/>
    </location>
</feature>
<dbReference type="EMBL" id="CP134880">
    <property type="protein sequence ID" value="WNM26749.1"/>
    <property type="molecule type" value="Genomic_DNA"/>
</dbReference>
<gene>
    <name evidence="7" type="ORF">RN607_11160</name>
</gene>
<keyword evidence="1 5" id="KW-1003">Cell membrane</keyword>
<evidence type="ECO:0000256" key="6">
    <source>
        <dbReference type="SAM" id="MobiDB-lite"/>
    </source>
</evidence>
<evidence type="ECO:0000256" key="4">
    <source>
        <dbReference type="ARBA" id="ARBA00023136"/>
    </source>
</evidence>
<name>A0AA96FBK1_9MICO</name>
<evidence type="ECO:0000256" key="1">
    <source>
        <dbReference type="ARBA" id="ARBA00022475"/>
    </source>
</evidence>
<dbReference type="PANTHER" id="PTHR39344:SF1">
    <property type="entry name" value="UPF0182 PROTEIN SLL1060"/>
    <property type="match status" value="1"/>
</dbReference>
<feature type="region of interest" description="Disordered" evidence="6">
    <location>
        <begin position="977"/>
        <end position="1000"/>
    </location>
</feature>
<accession>A0AA96FBK1</accession>
<evidence type="ECO:0000313" key="7">
    <source>
        <dbReference type="EMBL" id="WNM26749.1"/>
    </source>
</evidence>
<comment type="similarity">
    <text evidence="5">Belongs to the UPF0182 family.</text>
</comment>
<organism evidence="7">
    <name type="scientific">Demequina capsici</name>
    <dbReference type="NCBI Taxonomy" id="3075620"/>
    <lineage>
        <taxon>Bacteria</taxon>
        <taxon>Bacillati</taxon>
        <taxon>Actinomycetota</taxon>
        <taxon>Actinomycetes</taxon>
        <taxon>Micrococcales</taxon>
        <taxon>Demequinaceae</taxon>
        <taxon>Demequina</taxon>
    </lineage>
</organism>
<keyword evidence="4 5" id="KW-0472">Membrane</keyword>
<feature type="transmembrane region" description="Helical" evidence="5">
    <location>
        <begin position="287"/>
        <end position="308"/>
    </location>
</feature>
<sequence length="1000" mass="107509">MTFAADGNQPHPPRPLRVPRRRSPLAITAIVVGVLVVLAVIAANLYTEVAWYRQVGYFQVVWTQWLARVVLFVLFGGIAAAAVWASLHLAKRARPARSDGRSSLDRYREQIEPLERAVMITLPALVGLIAGGAMASQWQEVLLFLNRQPFGTSDPQFGLDASFYIFTLPVLRSLVAYVLAISILCAVVAAFVHLLYGSIAGGGRKFIASKGARIQLAVLGLIVMLGIAANYWLDRFSLLTKQGTRIYGASYTDVNAVLPSRGILAGIAVIVGILFLVVIWRADWRIPIVGVALMVLAAVTIGGIYPAVVQRFQVNPNEQELETEYIQRNIDATRIAYGIDNVEVTPYAATTEADATALRADAETTTQIRLLDPNIVAPAFQQLQQNKQYYTFEDQLNVDRYVINGLSQDTVIAVRELNLDGLDSGSRNWINDHTVYTHGFGVVAAYGNVLTSDGQPSFLEGGIPSSGLLGDYEPRIYFGQNLPDYSIVGAPEGTPSWELDYPDDASANGQQNTTYSGDGGPSIGNLFEKLMYAISFGDEQILFSDRVTSESQVLYYRDPIERVARVAPYLELDSTAYPAVVDGRVVWIVDGYTTTSAYPYSSLVDASSVFAGASDSLQPTLLNYVRNSVKAVVDAYDGSVTLYAWDDQDPILQTWQSIFPNEIRPMSEISSGLMSHLRYPEDLFQIQRYQLSKYHVTDAATFFSEGDFWQVPDDPNDSTSLQAPYYLTLQMPGQADPTFSLTSNFIPAGDNARNILTGYLAVDSETGDTAGEVSSDYGTLRLLELPRDTTIPGPGQVQNNFNADSEAQTVLNILRQGESTVKNGNLLTLPVGGGLLYVQPVYVQASTGTQVPLLRKVFVAFGDQVGFADTLAEALDQVFGDGASDGTVEPDTGTTTGGSDGSTSGGSTGGTTDTTAAAQARQDLRDALDRAQQAITDGNTALAAGDFAAYGDAQDALDQALQDAVVAQDQLDAALAATSTDGSGSAATASPSPSASPSAS</sequence>
<feature type="transmembrane region" description="Helical" evidence="5">
    <location>
        <begin position="262"/>
        <end position="280"/>
    </location>
</feature>
<dbReference type="GO" id="GO:0005576">
    <property type="term" value="C:extracellular region"/>
    <property type="evidence" value="ECO:0007669"/>
    <property type="project" value="TreeGrafter"/>
</dbReference>
<evidence type="ECO:0000256" key="3">
    <source>
        <dbReference type="ARBA" id="ARBA00022989"/>
    </source>
</evidence>
<dbReference type="KEGG" id="dcp:RN607_11160"/>
<dbReference type="InterPro" id="IPR005372">
    <property type="entry name" value="UPF0182"/>
</dbReference>
<feature type="transmembrane region" description="Helical" evidence="5">
    <location>
        <begin position="216"/>
        <end position="233"/>
    </location>
</feature>
<dbReference type="Pfam" id="PF03699">
    <property type="entry name" value="UPF0182"/>
    <property type="match status" value="1"/>
</dbReference>
<feature type="compositionally biased region" description="Gly residues" evidence="6">
    <location>
        <begin position="895"/>
        <end position="909"/>
    </location>
</feature>
<feature type="transmembrane region" description="Helical" evidence="5">
    <location>
        <begin position="117"/>
        <end position="138"/>
    </location>
</feature>